<evidence type="ECO:0000313" key="1">
    <source>
        <dbReference type="EMBL" id="PIZ93834.1"/>
    </source>
</evidence>
<dbReference type="PROSITE" id="PS51257">
    <property type="entry name" value="PROKAR_LIPOPROTEIN"/>
    <property type="match status" value="1"/>
</dbReference>
<organism evidence="1 2">
    <name type="scientific">Candidatus Magasanikbacteria bacterium CG_4_10_14_0_2_um_filter_41_31</name>
    <dbReference type="NCBI Taxonomy" id="1974639"/>
    <lineage>
        <taxon>Bacteria</taxon>
        <taxon>Candidatus Magasanikiibacteriota</taxon>
    </lineage>
</organism>
<proteinExistence type="predicted"/>
<gene>
    <name evidence="1" type="ORF">COX83_00870</name>
</gene>
<sequence length="191" mass="21117">MQVHERGAPNGGSLMMARVVCVLLMALLASCGSDEPQKVDKPIPPDDTMILVGHVYCKPVLRDWCDVSKPCNLKKTPPSLATIVSVDGSVQLVTPGGRPFHFERGRFLPLKEKVKYRGEVKNVEQWMPSPKGDYLLAADPCAEEVYILHFPLPNSGAQTEGTKEVRAEEENLPFPTEWVSGTLECFDPARE</sequence>
<reference evidence="2" key="1">
    <citation type="submission" date="2017-09" db="EMBL/GenBank/DDBJ databases">
        <title>Depth-based differentiation of microbial function through sediment-hosted aquifers and enrichment of novel symbionts in the deep terrestrial subsurface.</title>
        <authorList>
            <person name="Probst A.J."/>
            <person name="Ladd B."/>
            <person name="Jarett J.K."/>
            <person name="Geller-Mcgrath D.E."/>
            <person name="Sieber C.M.K."/>
            <person name="Emerson J.B."/>
            <person name="Anantharaman K."/>
            <person name="Thomas B.C."/>
            <person name="Malmstrom R."/>
            <person name="Stieglmeier M."/>
            <person name="Klingl A."/>
            <person name="Woyke T."/>
            <person name="Ryan C.M."/>
            <person name="Banfield J.F."/>
        </authorList>
    </citation>
    <scope>NUCLEOTIDE SEQUENCE [LARGE SCALE GENOMIC DNA]</scope>
</reference>
<dbReference type="Proteomes" id="UP000230078">
    <property type="component" value="Unassembled WGS sequence"/>
</dbReference>
<evidence type="ECO:0008006" key="3">
    <source>
        <dbReference type="Google" id="ProtNLM"/>
    </source>
</evidence>
<dbReference type="EMBL" id="PFPI01000011">
    <property type="protein sequence ID" value="PIZ93834.1"/>
    <property type="molecule type" value="Genomic_DNA"/>
</dbReference>
<dbReference type="AlphaFoldDB" id="A0A2M7V5E7"/>
<protein>
    <recommendedName>
        <fullName evidence="3">Lipoprotein</fullName>
    </recommendedName>
</protein>
<name>A0A2M7V5E7_9BACT</name>
<evidence type="ECO:0000313" key="2">
    <source>
        <dbReference type="Proteomes" id="UP000230078"/>
    </source>
</evidence>
<comment type="caution">
    <text evidence="1">The sequence shown here is derived from an EMBL/GenBank/DDBJ whole genome shotgun (WGS) entry which is preliminary data.</text>
</comment>
<accession>A0A2M7V5E7</accession>